<protein>
    <submittedName>
        <fullName evidence="2">Uncharacterized protein</fullName>
    </submittedName>
</protein>
<name>A0ABY8BI27_9BURK</name>
<proteinExistence type="predicted"/>
<evidence type="ECO:0000313" key="3">
    <source>
        <dbReference type="Proteomes" id="UP001216510"/>
    </source>
</evidence>
<feature type="region of interest" description="Disordered" evidence="1">
    <location>
        <begin position="26"/>
        <end position="75"/>
    </location>
</feature>
<accession>A0ABY8BI27</accession>
<feature type="compositionally biased region" description="Polar residues" evidence="1">
    <location>
        <begin position="66"/>
        <end position="75"/>
    </location>
</feature>
<sequence length="75" mass="7853">MIALIGSPEIVRKPAGVTFMNETFGQGQGSGVRKETQLGHAQTKQAELRSSVAEIRSDDAIDHSLASGNTRTGAA</sequence>
<dbReference type="EMBL" id="CP119083">
    <property type="protein sequence ID" value="WEF34581.1"/>
    <property type="molecule type" value="Genomic_DNA"/>
</dbReference>
<dbReference type="Proteomes" id="UP001216510">
    <property type="component" value="Chromosome"/>
</dbReference>
<keyword evidence="3" id="KW-1185">Reference proteome</keyword>
<gene>
    <name evidence="2" type="ORF">PX653_07405</name>
</gene>
<evidence type="ECO:0000313" key="2">
    <source>
        <dbReference type="EMBL" id="WEF34581.1"/>
    </source>
</evidence>
<dbReference type="RefSeq" id="WP_277417256.1">
    <property type="nucleotide sequence ID" value="NZ_CP119083.1"/>
</dbReference>
<evidence type="ECO:0000256" key="1">
    <source>
        <dbReference type="SAM" id="MobiDB-lite"/>
    </source>
</evidence>
<reference evidence="2 3" key="1">
    <citation type="submission" date="2023-02" db="EMBL/GenBank/DDBJ databases">
        <title>Gemone sequence of Telluria chitinolytica ACM 3522T.</title>
        <authorList>
            <person name="Frediansyah A."/>
            <person name="Miess H."/>
            <person name="Gross H."/>
        </authorList>
    </citation>
    <scope>NUCLEOTIDE SEQUENCE [LARGE SCALE GENOMIC DNA]</scope>
    <source>
        <strain evidence="2 3">ACM 3522</strain>
    </source>
</reference>
<organism evidence="2 3">
    <name type="scientific">Pseudoduganella chitinolytica</name>
    <dbReference type="NCBI Taxonomy" id="34070"/>
    <lineage>
        <taxon>Bacteria</taxon>
        <taxon>Pseudomonadati</taxon>
        <taxon>Pseudomonadota</taxon>
        <taxon>Betaproteobacteria</taxon>
        <taxon>Burkholderiales</taxon>
        <taxon>Oxalobacteraceae</taxon>
        <taxon>Telluria group</taxon>
        <taxon>Pseudoduganella</taxon>
    </lineage>
</organism>